<reference evidence="3" key="1">
    <citation type="submission" date="2016-10" db="EMBL/GenBank/DDBJ databases">
        <authorList>
            <person name="Varghese N."/>
            <person name="Submissions S."/>
        </authorList>
    </citation>
    <scope>NUCLEOTIDE SEQUENCE [LARGE SCALE GENOMIC DNA]</scope>
    <source>
        <strain evidence="3">DSM 18733</strain>
    </source>
</reference>
<evidence type="ECO:0008006" key="4">
    <source>
        <dbReference type="Google" id="ProtNLM"/>
    </source>
</evidence>
<protein>
    <recommendedName>
        <fullName evidence="4">DUF2911 domain-containing protein</fullName>
    </recommendedName>
</protein>
<feature type="chain" id="PRO_5011748954" description="DUF2911 domain-containing protein" evidence="1">
    <location>
        <begin position="35"/>
        <end position="184"/>
    </location>
</feature>
<keyword evidence="3" id="KW-1185">Reference proteome</keyword>
<evidence type="ECO:0000313" key="3">
    <source>
        <dbReference type="Proteomes" id="UP000199421"/>
    </source>
</evidence>
<name>A0A1H7S8M9_OLID1</name>
<dbReference type="Proteomes" id="UP000199421">
    <property type="component" value="Unassembled WGS sequence"/>
</dbReference>
<dbReference type="EMBL" id="FOAF01000003">
    <property type="protein sequence ID" value="SEL67877.1"/>
    <property type="molecule type" value="Genomic_DNA"/>
</dbReference>
<dbReference type="InterPro" id="IPR021314">
    <property type="entry name" value="DUF2911"/>
</dbReference>
<sequence length="184" mass="20548">MIVYSWKLNSYPQNMKNFFVLFTVLCFTALGACAQQDKSKRPSPPANVNVETSSGVTITIDYSRPSVKGRTVGKDIAPIGEVWRTGANETTTFEISKDVTIDGKALKKGKYGLHSIPGEGTSTIIFSKDWDQWGTKYDEKADVLRVDVPTVENSEFVEQFTITVDKEGLVQLLWGNYKAYFTVK</sequence>
<dbReference type="AlphaFoldDB" id="A0A1H7S8M9"/>
<proteinExistence type="predicted"/>
<dbReference type="STRING" id="407022.SAMN05661044_03083"/>
<dbReference type="PROSITE" id="PS51257">
    <property type="entry name" value="PROKAR_LIPOPROTEIN"/>
    <property type="match status" value="1"/>
</dbReference>
<accession>A0A1H7S8M9</accession>
<organism evidence="2 3">
    <name type="scientific">Olivibacter domesticus</name>
    <name type="common">Pseudosphingobacterium domesticum</name>
    <dbReference type="NCBI Taxonomy" id="407022"/>
    <lineage>
        <taxon>Bacteria</taxon>
        <taxon>Pseudomonadati</taxon>
        <taxon>Bacteroidota</taxon>
        <taxon>Sphingobacteriia</taxon>
        <taxon>Sphingobacteriales</taxon>
        <taxon>Sphingobacteriaceae</taxon>
        <taxon>Olivibacter</taxon>
    </lineage>
</organism>
<gene>
    <name evidence="2" type="ORF">SAMN05661044_03083</name>
</gene>
<feature type="signal peptide" evidence="1">
    <location>
        <begin position="1"/>
        <end position="34"/>
    </location>
</feature>
<evidence type="ECO:0000313" key="2">
    <source>
        <dbReference type="EMBL" id="SEL67877.1"/>
    </source>
</evidence>
<keyword evidence="1" id="KW-0732">Signal</keyword>
<evidence type="ECO:0000256" key="1">
    <source>
        <dbReference type="SAM" id="SignalP"/>
    </source>
</evidence>
<dbReference type="Pfam" id="PF11138">
    <property type="entry name" value="DUF2911"/>
    <property type="match status" value="1"/>
</dbReference>